<accession>B4K0H5</accession>
<dbReference type="EMBL" id="CH916488">
    <property type="protein sequence ID" value="EDW04329.1"/>
    <property type="molecule type" value="Genomic_DNA"/>
</dbReference>
<reference evidence="5 7" key="1">
    <citation type="journal article" date="2007" name="Nature">
        <title>Evolution of genes and genomes on the Drosophila phylogeny.</title>
        <authorList>
            <consortium name="Drosophila 12 Genomes Consortium"/>
            <person name="Clark A.G."/>
            <person name="Eisen M.B."/>
            <person name="Smith D.R."/>
            <person name="Bergman C.M."/>
            <person name="Oliver B."/>
            <person name="Markow T.A."/>
            <person name="Kaufman T.C."/>
            <person name="Kellis M."/>
            <person name="Gelbart W."/>
            <person name="Iyer V.N."/>
            <person name="Pollard D.A."/>
            <person name="Sackton T.B."/>
            <person name="Larracuente A.M."/>
            <person name="Singh N.D."/>
            <person name="Abad J.P."/>
            <person name="Abt D.N."/>
            <person name="Adryan B."/>
            <person name="Aguade M."/>
            <person name="Akashi H."/>
            <person name="Anderson W.W."/>
            <person name="Aquadro C.F."/>
            <person name="Ardell D.H."/>
            <person name="Arguello R."/>
            <person name="Artieri C.G."/>
            <person name="Barbash D.A."/>
            <person name="Barker D."/>
            <person name="Barsanti P."/>
            <person name="Batterham P."/>
            <person name="Batzoglou S."/>
            <person name="Begun D."/>
            <person name="Bhutkar A."/>
            <person name="Blanco E."/>
            <person name="Bosak S.A."/>
            <person name="Bradley R.K."/>
            <person name="Brand A.D."/>
            <person name="Brent M.R."/>
            <person name="Brooks A.N."/>
            <person name="Brown R.H."/>
            <person name="Butlin R.K."/>
            <person name="Caggese C."/>
            <person name="Calvi B.R."/>
            <person name="Bernardo de Carvalho A."/>
            <person name="Caspi A."/>
            <person name="Castrezana S."/>
            <person name="Celniker S.E."/>
            <person name="Chang J.L."/>
            <person name="Chapple C."/>
            <person name="Chatterji S."/>
            <person name="Chinwalla A."/>
            <person name="Civetta A."/>
            <person name="Clifton S.W."/>
            <person name="Comeron J.M."/>
            <person name="Costello J.C."/>
            <person name="Coyne J.A."/>
            <person name="Daub J."/>
            <person name="David R.G."/>
            <person name="Delcher A.L."/>
            <person name="Delehaunty K."/>
            <person name="Do C.B."/>
            <person name="Ebling H."/>
            <person name="Edwards K."/>
            <person name="Eickbush T."/>
            <person name="Evans J.D."/>
            <person name="Filipski A."/>
            <person name="Findeiss S."/>
            <person name="Freyhult E."/>
            <person name="Fulton L."/>
            <person name="Fulton R."/>
            <person name="Garcia A.C."/>
            <person name="Gardiner A."/>
            <person name="Garfield D.A."/>
            <person name="Garvin B.E."/>
            <person name="Gibson G."/>
            <person name="Gilbert D."/>
            <person name="Gnerre S."/>
            <person name="Godfrey J."/>
            <person name="Good R."/>
            <person name="Gotea V."/>
            <person name="Gravely B."/>
            <person name="Greenberg A.J."/>
            <person name="Griffiths-Jones S."/>
            <person name="Gross S."/>
            <person name="Guigo R."/>
            <person name="Gustafson E.A."/>
            <person name="Haerty W."/>
            <person name="Hahn M.W."/>
            <person name="Halligan D.L."/>
            <person name="Halpern A.L."/>
            <person name="Halter G.M."/>
            <person name="Han M.V."/>
            <person name="Heger A."/>
            <person name="Hillier L."/>
            <person name="Hinrichs A.S."/>
            <person name="Holmes I."/>
            <person name="Hoskins R.A."/>
            <person name="Hubisz M.J."/>
            <person name="Hultmark D."/>
            <person name="Huntley M.A."/>
            <person name="Jaffe D.B."/>
            <person name="Jagadeeshan S."/>
            <person name="Jeck W.R."/>
            <person name="Johnson J."/>
            <person name="Jones C.D."/>
            <person name="Jordan W.C."/>
            <person name="Karpen G.H."/>
            <person name="Kataoka E."/>
            <person name="Keightley P.D."/>
            <person name="Kheradpour P."/>
            <person name="Kirkness E.F."/>
            <person name="Koerich L.B."/>
            <person name="Kristiansen K."/>
            <person name="Kudrna D."/>
            <person name="Kulathinal R.J."/>
            <person name="Kumar S."/>
            <person name="Kwok R."/>
            <person name="Lander E."/>
            <person name="Langley C.H."/>
            <person name="Lapoint R."/>
            <person name="Lazzaro B.P."/>
            <person name="Lee S.J."/>
            <person name="Levesque L."/>
            <person name="Li R."/>
            <person name="Lin C.F."/>
            <person name="Lin M.F."/>
            <person name="Lindblad-Toh K."/>
            <person name="Llopart A."/>
            <person name="Long M."/>
            <person name="Low L."/>
            <person name="Lozovsky E."/>
            <person name="Lu J."/>
            <person name="Luo M."/>
            <person name="Machado C.A."/>
            <person name="Makalowski W."/>
            <person name="Marzo M."/>
            <person name="Matsuda M."/>
            <person name="Matzkin L."/>
            <person name="McAllister B."/>
            <person name="McBride C.S."/>
            <person name="McKernan B."/>
            <person name="McKernan K."/>
            <person name="Mendez-Lago M."/>
            <person name="Minx P."/>
            <person name="Mollenhauer M.U."/>
            <person name="Montooth K."/>
            <person name="Mount S.M."/>
            <person name="Mu X."/>
            <person name="Myers E."/>
            <person name="Negre B."/>
            <person name="Newfeld S."/>
            <person name="Nielsen R."/>
            <person name="Noor M.A."/>
            <person name="O'Grady P."/>
            <person name="Pachter L."/>
            <person name="Papaceit M."/>
            <person name="Parisi M.J."/>
            <person name="Parisi M."/>
            <person name="Parts L."/>
            <person name="Pedersen J.S."/>
            <person name="Pesole G."/>
            <person name="Phillippy A.M."/>
            <person name="Ponting C.P."/>
            <person name="Pop M."/>
            <person name="Porcelli D."/>
            <person name="Powell J.R."/>
            <person name="Prohaska S."/>
            <person name="Pruitt K."/>
            <person name="Puig M."/>
            <person name="Quesneville H."/>
            <person name="Ram K.R."/>
            <person name="Rand D."/>
            <person name="Rasmussen M.D."/>
            <person name="Reed L.K."/>
            <person name="Reenan R."/>
            <person name="Reily A."/>
            <person name="Remington K.A."/>
            <person name="Rieger T.T."/>
            <person name="Ritchie M.G."/>
            <person name="Robin C."/>
            <person name="Rogers Y.H."/>
            <person name="Rohde C."/>
            <person name="Rozas J."/>
            <person name="Rubenfield M.J."/>
            <person name="Ruiz A."/>
            <person name="Russo S."/>
            <person name="Salzberg S.L."/>
            <person name="Sanchez-Gracia A."/>
            <person name="Saranga D.J."/>
            <person name="Sato H."/>
            <person name="Schaeffer S.W."/>
            <person name="Schatz M.C."/>
            <person name="Schlenke T."/>
            <person name="Schwartz R."/>
            <person name="Segarra C."/>
            <person name="Singh R.S."/>
            <person name="Sirot L."/>
            <person name="Sirota M."/>
            <person name="Sisneros N.B."/>
            <person name="Smith C.D."/>
            <person name="Smith T.F."/>
            <person name="Spieth J."/>
            <person name="Stage D.E."/>
            <person name="Stark A."/>
            <person name="Stephan W."/>
            <person name="Strausberg R.L."/>
            <person name="Strempel S."/>
            <person name="Sturgill D."/>
            <person name="Sutton G."/>
            <person name="Sutton G.G."/>
            <person name="Tao W."/>
            <person name="Teichmann S."/>
            <person name="Tobari Y.N."/>
            <person name="Tomimura Y."/>
            <person name="Tsolas J.M."/>
            <person name="Valente V.L."/>
            <person name="Venter E."/>
            <person name="Venter J.C."/>
            <person name="Vicario S."/>
            <person name="Vieira F.G."/>
            <person name="Vilella A.J."/>
            <person name="Villasante A."/>
            <person name="Walenz B."/>
            <person name="Wang J."/>
            <person name="Wasserman M."/>
            <person name="Watts T."/>
            <person name="Wilson D."/>
            <person name="Wilson R.K."/>
            <person name="Wing R.A."/>
            <person name="Wolfner M.F."/>
            <person name="Wong A."/>
            <person name="Wong G.K."/>
            <person name="Wu C.I."/>
            <person name="Wu G."/>
            <person name="Yamamoto D."/>
            <person name="Yang H.P."/>
            <person name="Yang S.P."/>
            <person name="Yorke J.A."/>
            <person name="Yoshida K."/>
            <person name="Zdobnov E."/>
            <person name="Zhang P."/>
            <person name="Zhang Y."/>
            <person name="Zimin A.V."/>
            <person name="Baldwin J."/>
            <person name="Abdouelleil A."/>
            <person name="Abdulkadir J."/>
            <person name="Abebe A."/>
            <person name="Abera B."/>
            <person name="Abreu J."/>
            <person name="Acer S.C."/>
            <person name="Aftuck L."/>
            <person name="Alexander A."/>
            <person name="An P."/>
            <person name="Anderson E."/>
            <person name="Anderson S."/>
            <person name="Arachi H."/>
            <person name="Azer M."/>
            <person name="Bachantsang P."/>
            <person name="Barry A."/>
            <person name="Bayul T."/>
            <person name="Berlin A."/>
            <person name="Bessette D."/>
            <person name="Bloom T."/>
            <person name="Blye J."/>
            <person name="Boguslavskiy L."/>
            <person name="Bonnet C."/>
            <person name="Boukhgalter B."/>
            <person name="Bourzgui I."/>
            <person name="Brown A."/>
            <person name="Cahill P."/>
            <person name="Channer S."/>
            <person name="Cheshatsang Y."/>
            <person name="Chuda L."/>
            <person name="Citroen M."/>
            <person name="Collymore A."/>
            <person name="Cooke P."/>
            <person name="Costello M."/>
            <person name="D'Aco K."/>
            <person name="Daza R."/>
            <person name="De Haan G."/>
            <person name="DeGray S."/>
            <person name="DeMaso C."/>
            <person name="Dhargay N."/>
            <person name="Dooley K."/>
            <person name="Dooley E."/>
            <person name="Doricent M."/>
            <person name="Dorje P."/>
            <person name="Dorjee K."/>
            <person name="Dupes A."/>
            <person name="Elong R."/>
            <person name="Falk J."/>
            <person name="Farina A."/>
            <person name="Faro S."/>
            <person name="Ferguson D."/>
            <person name="Fisher S."/>
            <person name="Foley C.D."/>
            <person name="Franke A."/>
            <person name="Friedrich D."/>
            <person name="Gadbois L."/>
            <person name="Gearin G."/>
            <person name="Gearin C.R."/>
            <person name="Giannoukos G."/>
            <person name="Goode T."/>
            <person name="Graham J."/>
            <person name="Grandbois E."/>
            <person name="Grewal S."/>
            <person name="Gyaltsen K."/>
            <person name="Hafez N."/>
            <person name="Hagos B."/>
            <person name="Hall J."/>
            <person name="Henson C."/>
            <person name="Hollinger A."/>
            <person name="Honan T."/>
            <person name="Huard M.D."/>
            <person name="Hughes L."/>
            <person name="Hurhula B."/>
            <person name="Husby M.E."/>
            <person name="Kamat A."/>
            <person name="Kanga B."/>
            <person name="Kashin S."/>
            <person name="Khazanovich D."/>
            <person name="Kisner P."/>
            <person name="Lance K."/>
            <person name="Lara M."/>
            <person name="Lee W."/>
            <person name="Lennon N."/>
            <person name="Letendre F."/>
            <person name="LeVine R."/>
            <person name="Lipovsky A."/>
            <person name="Liu X."/>
            <person name="Liu J."/>
            <person name="Liu S."/>
            <person name="Lokyitsang T."/>
            <person name="Lokyitsang Y."/>
            <person name="Lubonja R."/>
            <person name="Lui A."/>
            <person name="MacDonald P."/>
            <person name="Magnisalis V."/>
            <person name="Maru K."/>
            <person name="Matthews C."/>
            <person name="McCusker W."/>
            <person name="McDonough S."/>
            <person name="Mehta T."/>
            <person name="Meldrim J."/>
            <person name="Meneus L."/>
            <person name="Mihai O."/>
            <person name="Mihalev A."/>
            <person name="Mihova T."/>
            <person name="Mittelman R."/>
            <person name="Mlenga V."/>
            <person name="Montmayeur A."/>
            <person name="Mulrain L."/>
            <person name="Navidi A."/>
            <person name="Naylor J."/>
            <person name="Negash T."/>
            <person name="Nguyen T."/>
            <person name="Nguyen N."/>
            <person name="Nicol R."/>
            <person name="Norbu C."/>
            <person name="Norbu N."/>
            <person name="Novod N."/>
            <person name="O'Neill B."/>
            <person name="Osman S."/>
            <person name="Markiewicz E."/>
            <person name="Oyono O.L."/>
            <person name="Patti C."/>
            <person name="Phunkhang P."/>
            <person name="Pierre F."/>
            <person name="Priest M."/>
            <person name="Raghuraman S."/>
            <person name="Rege F."/>
            <person name="Reyes R."/>
            <person name="Rise C."/>
            <person name="Rogov P."/>
            <person name="Ross K."/>
            <person name="Ryan E."/>
            <person name="Settipalli S."/>
            <person name="Shea T."/>
            <person name="Sherpa N."/>
            <person name="Shi L."/>
            <person name="Shih D."/>
            <person name="Sparrow T."/>
            <person name="Spaulding J."/>
            <person name="Stalker J."/>
            <person name="Stange-Thomann N."/>
            <person name="Stavropoulos S."/>
            <person name="Stone C."/>
            <person name="Strader C."/>
            <person name="Tesfaye S."/>
            <person name="Thomson T."/>
            <person name="Thoulutsang Y."/>
            <person name="Thoulutsang D."/>
            <person name="Topham K."/>
            <person name="Topping I."/>
            <person name="Tsamla T."/>
            <person name="Vassiliev H."/>
            <person name="Vo A."/>
            <person name="Wangchuk T."/>
            <person name="Wangdi T."/>
            <person name="Weiand M."/>
            <person name="Wilkinson J."/>
            <person name="Wilson A."/>
            <person name="Yadav S."/>
            <person name="Young G."/>
            <person name="Yu Q."/>
            <person name="Zembek L."/>
            <person name="Zhong D."/>
            <person name="Zimmer A."/>
            <person name="Zwirko Z."/>
            <person name="Jaffe D.B."/>
            <person name="Alvarez P."/>
            <person name="Brockman W."/>
            <person name="Butler J."/>
            <person name="Chin C."/>
            <person name="Gnerre S."/>
            <person name="Grabherr M."/>
            <person name="Kleber M."/>
            <person name="Mauceli E."/>
            <person name="MacCallum I."/>
        </authorList>
    </citation>
    <scope>NUCLEOTIDE SEQUENCE [LARGE SCALE GENOMIC DNA]</scope>
    <source>
        <strain evidence="5">TSC#15287-2541.00</strain>
        <strain evidence="7">Tucson 15287-2541.00</strain>
    </source>
</reference>
<dbReference type="STRING" id="7222.B4K0H5"/>
<dbReference type="GO" id="GO:1990573">
    <property type="term" value="P:potassium ion import across plasma membrane"/>
    <property type="evidence" value="ECO:0007669"/>
    <property type="project" value="TreeGrafter"/>
</dbReference>
<evidence type="ECO:0000313" key="6">
    <source>
        <dbReference type="EMBL" id="EDW04329.1"/>
    </source>
</evidence>
<feature type="transmembrane region" description="Helical" evidence="3">
    <location>
        <begin position="37"/>
        <end position="53"/>
    </location>
</feature>
<gene>
    <name evidence="5" type="primary">Dgri\GH23560</name>
    <name evidence="6" type="synonym">Dgri\GH23807</name>
    <name evidence="5" type="ORF">Dgri_GH23560</name>
    <name evidence="6" type="ORF">Dgri_GH23807</name>
    <name evidence="5" type="ORF">GH23560</name>
    <name evidence="5" type="ORF">GH23807</name>
</gene>
<dbReference type="AlphaFoldDB" id="B4K0H5"/>
<proteinExistence type="predicted"/>
<dbReference type="PANTHER" id="PTHR43294">
    <property type="entry name" value="SODIUM/POTASSIUM-TRANSPORTING ATPASE SUBUNIT ALPHA"/>
    <property type="match status" value="1"/>
</dbReference>
<dbReference type="PANTHER" id="PTHR43294:SF13">
    <property type="entry name" value="SODIUM_POTASSIUM-TRANSPORTING ATPASE SUBUNIT ALPHA"/>
    <property type="match status" value="1"/>
</dbReference>
<reference evidence="5" key="2">
    <citation type="journal article" date="2008" name="Bioinformatics">
        <title>Assembly reconciliation.</title>
        <authorList>
            <person name="Zimin A.V."/>
            <person name="Smith D.R."/>
            <person name="Sutton G."/>
            <person name="Yorke J.A."/>
        </authorList>
    </citation>
    <scope>NUCLEOTIDE SEQUENCE</scope>
    <source>
        <strain evidence="5">TSC#15287-2541.00</strain>
    </source>
</reference>
<dbReference type="EMBL" id="CH916447">
    <property type="protein sequence ID" value="EDV94278.1"/>
    <property type="molecule type" value="Genomic_DNA"/>
</dbReference>
<evidence type="ECO:0000313" key="7">
    <source>
        <dbReference type="Proteomes" id="UP000001070"/>
    </source>
</evidence>
<dbReference type="SUPFAM" id="SSF81665">
    <property type="entry name" value="Calcium ATPase, transmembrane domain M"/>
    <property type="match status" value="1"/>
</dbReference>
<dbReference type="GO" id="GO:0005391">
    <property type="term" value="F:P-type sodium:potassium-exchanging transporter activity"/>
    <property type="evidence" value="ECO:0007669"/>
    <property type="project" value="TreeGrafter"/>
</dbReference>
<protein>
    <submittedName>
        <fullName evidence="5">GH23560</fullName>
    </submittedName>
    <submittedName>
        <fullName evidence="6">GH23807</fullName>
    </submittedName>
</protein>
<keyword evidence="3" id="KW-0472">Membrane</keyword>
<dbReference type="Gene3D" id="1.20.1110.10">
    <property type="entry name" value="Calcium-transporting ATPase, transmembrane domain"/>
    <property type="match status" value="1"/>
</dbReference>
<evidence type="ECO:0000256" key="1">
    <source>
        <dbReference type="ARBA" id="ARBA00004651"/>
    </source>
</evidence>
<reference evidence="5" key="3">
    <citation type="submission" date="2008-06" db="EMBL/GenBank/DDBJ databases">
        <authorList>
            <consortium name="FlyBase"/>
        </authorList>
    </citation>
    <scope>NUCLEOTIDE SEQUENCE</scope>
    <source>
        <strain evidence="5">TSC#15287-2541.00</strain>
    </source>
</reference>
<dbReference type="GO" id="GO:0030007">
    <property type="term" value="P:intracellular potassium ion homeostasis"/>
    <property type="evidence" value="ECO:0007669"/>
    <property type="project" value="TreeGrafter"/>
</dbReference>
<dbReference type="InterPro" id="IPR023298">
    <property type="entry name" value="ATPase_P-typ_TM_dom_sf"/>
</dbReference>
<dbReference type="GO" id="GO:0005886">
    <property type="term" value="C:plasma membrane"/>
    <property type="evidence" value="ECO:0007669"/>
    <property type="project" value="UniProtKB-SubCell"/>
</dbReference>
<name>B4K0H5_DROGR</name>
<dbReference type="OMA" id="FESIVAC"/>
<dbReference type="GO" id="GO:0036376">
    <property type="term" value="P:sodium ion export across plasma membrane"/>
    <property type="evidence" value="ECO:0007669"/>
    <property type="project" value="TreeGrafter"/>
</dbReference>
<keyword evidence="3" id="KW-0812">Transmembrane</keyword>
<evidence type="ECO:0000259" key="4">
    <source>
        <dbReference type="Pfam" id="PF00689"/>
    </source>
</evidence>
<keyword evidence="7" id="KW-1185">Reference proteome</keyword>
<dbReference type="Proteomes" id="UP000001070">
    <property type="component" value="Unassembled WGS sequence"/>
</dbReference>
<dbReference type="HOGENOM" id="CLU_2673677_0_0_1"/>
<dbReference type="InParanoid" id="B4K0H5"/>
<feature type="domain" description="Cation-transporting P-type ATPase C-terminal" evidence="4">
    <location>
        <begin position="2"/>
        <end position="60"/>
    </location>
</feature>
<comment type="subcellular location">
    <subcellularLocation>
        <location evidence="1">Cell membrane</location>
        <topology evidence="1">Multi-pass membrane protein</topology>
    </subcellularLocation>
</comment>
<dbReference type="OrthoDB" id="158672at2759"/>
<dbReference type="GO" id="GO:0006883">
    <property type="term" value="P:intracellular sodium ion homeostasis"/>
    <property type="evidence" value="ECO:0007669"/>
    <property type="project" value="TreeGrafter"/>
</dbReference>
<keyword evidence="3" id="KW-1133">Transmembrane helix</keyword>
<dbReference type="InterPro" id="IPR006068">
    <property type="entry name" value="ATPase_P-typ_cation-transptr_C"/>
</dbReference>
<dbReference type="eggNOG" id="KOG0203">
    <property type="taxonomic scope" value="Eukaryota"/>
</dbReference>
<feature type="transmembrane region" description="Helical" evidence="3">
    <location>
        <begin position="5"/>
        <end position="25"/>
    </location>
</feature>
<evidence type="ECO:0000256" key="2">
    <source>
        <dbReference type="ARBA" id="ARBA00022475"/>
    </source>
</evidence>
<dbReference type="InterPro" id="IPR050510">
    <property type="entry name" value="Cation_transp_ATPase_P-type"/>
</dbReference>
<evidence type="ECO:0000313" key="5">
    <source>
        <dbReference type="EMBL" id="EDV94278.1"/>
    </source>
</evidence>
<keyword evidence="2" id="KW-1003">Cell membrane</keyword>
<evidence type="ECO:0000256" key="3">
    <source>
        <dbReference type="SAM" id="Phobius"/>
    </source>
</evidence>
<organism evidence="7">
    <name type="scientific">Drosophila grimshawi</name>
    <name type="common">Hawaiian fruit fly</name>
    <name type="synonym">Idiomyia grimshawi</name>
    <dbReference type="NCBI Taxonomy" id="7222"/>
    <lineage>
        <taxon>Eukaryota</taxon>
        <taxon>Metazoa</taxon>
        <taxon>Ecdysozoa</taxon>
        <taxon>Arthropoda</taxon>
        <taxon>Hexapoda</taxon>
        <taxon>Insecta</taxon>
        <taxon>Pterygota</taxon>
        <taxon>Neoptera</taxon>
        <taxon>Endopterygota</taxon>
        <taxon>Diptera</taxon>
        <taxon>Brachycera</taxon>
        <taxon>Muscomorpha</taxon>
        <taxon>Ephydroidea</taxon>
        <taxon>Drosophilidae</taxon>
        <taxon>Drosophila</taxon>
        <taxon>Hawaiian Drosophila</taxon>
    </lineage>
</organism>
<dbReference type="GO" id="GO:1902600">
    <property type="term" value="P:proton transmembrane transport"/>
    <property type="evidence" value="ECO:0007669"/>
    <property type="project" value="TreeGrafter"/>
</dbReference>
<sequence>MRNHVLNFALVFESIVACIICYMPGMKKPLRMYPVKFIWWTYTLPFGILIILFDEGRRYFIRRSPVGWIEQETYY</sequence>
<dbReference type="Pfam" id="PF00689">
    <property type="entry name" value="Cation_ATPase_C"/>
    <property type="match status" value="1"/>
</dbReference>